<dbReference type="AlphaFoldDB" id="A0A318JDM5"/>
<gene>
    <name evidence="3" type="ORF">DFR42_101179</name>
</gene>
<dbReference type="PANTHER" id="PTHR46268">
    <property type="entry name" value="STRESS RESPONSE PROTEIN NHAX"/>
    <property type="match status" value="1"/>
</dbReference>
<dbReference type="InterPro" id="IPR014729">
    <property type="entry name" value="Rossmann-like_a/b/a_fold"/>
</dbReference>
<dbReference type="CDD" id="cd00293">
    <property type="entry name" value="USP-like"/>
    <property type="match status" value="1"/>
</dbReference>
<comment type="similarity">
    <text evidence="1">Belongs to the universal stress protein A family.</text>
</comment>
<proteinExistence type="inferred from homology"/>
<dbReference type="InterPro" id="IPR006015">
    <property type="entry name" value="Universal_stress_UspA"/>
</dbReference>
<dbReference type="PANTHER" id="PTHR46268:SF15">
    <property type="entry name" value="UNIVERSAL STRESS PROTEIN HP_0031"/>
    <property type="match status" value="1"/>
</dbReference>
<dbReference type="Proteomes" id="UP000247792">
    <property type="component" value="Unassembled WGS sequence"/>
</dbReference>
<feature type="domain" description="UspA" evidence="2">
    <location>
        <begin position="1"/>
        <end position="145"/>
    </location>
</feature>
<evidence type="ECO:0000259" key="2">
    <source>
        <dbReference type="Pfam" id="PF00582"/>
    </source>
</evidence>
<dbReference type="OrthoDB" id="5295044at2"/>
<dbReference type="RefSeq" id="WP_110253074.1">
    <property type="nucleotide sequence ID" value="NZ_QJKB01000001.1"/>
</dbReference>
<keyword evidence="4" id="KW-1185">Reference proteome</keyword>
<dbReference type="PRINTS" id="PR01438">
    <property type="entry name" value="UNVRSLSTRESS"/>
</dbReference>
<dbReference type="SUPFAM" id="SSF52402">
    <property type="entry name" value="Adenine nucleotide alpha hydrolases-like"/>
    <property type="match status" value="1"/>
</dbReference>
<evidence type="ECO:0000313" key="3">
    <source>
        <dbReference type="EMBL" id="PXX46607.1"/>
    </source>
</evidence>
<dbReference type="Gene3D" id="3.40.50.620">
    <property type="entry name" value="HUPs"/>
    <property type="match status" value="1"/>
</dbReference>
<dbReference type="Pfam" id="PF00582">
    <property type="entry name" value="Usp"/>
    <property type="match status" value="1"/>
</dbReference>
<organism evidence="3 4">
    <name type="scientific">Undibacterium pigrum</name>
    <dbReference type="NCBI Taxonomy" id="401470"/>
    <lineage>
        <taxon>Bacteria</taxon>
        <taxon>Pseudomonadati</taxon>
        <taxon>Pseudomonadota</taxon>
        <taxon>Betaproteobacteria</taxon>
        <taxon>Burkholderiales</taxon>
        <taxon>Oxalobacteraceae</taxon>
        <taxon>Undibacterium</taxon>
    </lineage>
</organism>
<dbReference type="EMBL" id="QJKB01000001">
    <property type="protein sequence ID" value="PXX46607.1"/>
    <property type="molecule type" value="Genomic_DNA"/>
</dbReference>
<name>A0A318JDM5_9BURK</name>
<evidence type="ECO:0000313" key="4">
    <source>
        <dbReference type="Proteomes" id="UP000247792"/>
    </source>
</evidence>
<protein>
    <submittedName>
        <fullName evidence="3">Nucleotide-binding universal stress UspA family protein</fullName>
    </submittedName>
</protein>
<accession>A0A318JDM5</accession>
<comment type="caution">
    <text evidence="3">The sequence shown here is derived from an EMBL/GenBank/DDBJ whole genome shotgun (WGS) entry which is preliminary data.</text>
</comment>
<sequence length="151" mass="16463">MYKRILLPTDGSELSHACVTAGLEFAQQLQAEVVAVYVAGNYQYPLYVDILPPNGPTEEEYQAAMQTLAESYLQPVREAAAAAGLACQQVIQFNDSTAKEIVHTAQEYACDLIFMGSHGRSGLGQFILGSVTTKVLSLCLIPVLVHRIKHH</sequence>
<evidence type="ECO:0000256" key="1">
    <source>
        <dbReference type="ARBA" id="ARBA00008791"/>
    </source>
</evidence>
<dbReference type="InterPro" id="IPR006016">
    <property type="entry name" value="UspA"/>
</dbReference>
<reference evidence="3 4" key="1">
    <citation type="submission" date="2018-05" db="EMBL/GenBank/DDBJ databases">
        <title>Genomic Encyclopedia of Type Strains, Phase IV (KMG-IV): sequencing the most valuable type-strain genomes for metagenomic binning, comparative biology and taxonomic classification.</title>
        <authorList>
            <person name="Goeker M."/>
        </authorList>
    </citation>
    <scope>NUCLEOTIDE SEQUENCE [LARGE SCALE GENOMIC DNA]</scope>
    <source>
        <strain evidence="3 4">DSM 19792</strain>
    </source>
</reference>